<dbReference type="SUPFAM" id="SSF46565">
    <property type="entry name" value="Chaperone J-domain"/>
    <property type="match status" value="1"/>
</dbReference>
<accession>A0A8H5LR68</accession>
<dbReference type="Pfam" id="PF00226">
    <property type="entry name" value="DnaJ"/>
    <property type="match status" value="1"/>
</dbReference>
<dbReference type="InterPro" id="IPR036869">
    <property type="entry name" value="J_dom_sf"/>
</dbReference>
<protein>
    <recommendedName>
        <fullName evidence="3">J domain-containing protein</fullName>
    </recommendedName>
</protein>
<dbReference type="GO" id="GO:0006620">
    <property type="term" value="P:post-translational protein targeting to endoplasmic reticulum membrane"/>
    <property type="evidence" value="ECO:0007669"/>
    <property type="project" value="TreeGrafter"/>
</dbReference>
<dbReference type="GO" id="GO:0008320">
    <property type="term" value="F:protein transmembrane transporter activity"/>
    <property type="evidence" value="ECO:0007669"/>
    <property type="project" value="TreeGrafter"/>
</dbReference>
<feature type="compositionally biased region" description="Polar residues" evidence="1">
    <location>
        <begin position="340"/>
        <end position="366"/>
    </location>
</feature>
<evidence type="ECO:0000313" key="5">
    <source>
        <dbReference type="Proteomes" id="UP000559256"/>
    </source>
</evidence>
<feature type="region of interest" description="Disordered" evidence="1">
    <location>
        <begin position="815"/>
        <end position="887"/>
    </location>
</feature>
<feature type="compositionally biased region" description="Acidic residues" evidence="1">
    <location>
        <begin position="864"/>
        <end position="887"/>
    </location>
</feature>
<evidence type="ECO:0000259" key="3">
    <source>
        <dbReference type="PROSITE" id="PS50076"/>
    </source>
</evidence>
<dbReference type="OrthoDB" id="1734229at2759"/>
<proteinExistence type="predicted"/>
<keyword evidence="2" id="KW-0472">Membrane</keyword>
<feature type="compositionally biased region" description="Acidic residues" evidence="1">
    <location>
        <begin position="828"/>
        <end position="840"/>
    </location>
</feature>
<dbReference type="PANTHER" id="PTHR24075:SF0">
    <property type="entry name" value="TRANSLOCATION PROTEIN SEC63 HOMOLOG"/>
    <property type="match status" value="1"/>
</dbReference>
<dbReference type="SUPFAM" id="SSF158702">
    <property type="entry name" value="Sec63 N-terminal domain-like"/>
    <property type="match status" value="1"/>
</dbReference>
<sequence length="887" mass="98338">MAQYHYDEAGNMATYFLITFLVFILIPLTMSLSPSKKKMIPGCQCQACIDQRARIAKREGSIFNPKMSRKTIFVIFGWSLVAYLSYKVANAELENTVYDPFQILGIKMGTSEKEIKSHFKKLSKIYHPDKVRATVNETVEEISNRFVEITKAYKALTDETIRRNWEQYGHPDGRQEFSMGIAIPKHLVEGANRYYVLAFYGIVFGGVLPGMVLHAVTRVHSRRRELDWLGIFLDEGYADLKLELTWTRRSRWGRWWFGSRQKTKDGINAKSAAAFFKGLKEDSGVEDVVGVLGKAYKYEKPSTGAGKGKERKFMGSKEEVEELERLEEEIRTWGTDDSHIAQSTSEDSSAQGQLVKSDQPSTNDTANVEKPPQPSLSVVARQWNIVRKLVQGGEGYRALVLIYAHLLRLEVMVAGLREGELVLYPSGVCFSRYIPLGFVAFGVEQTRTLLLTPTLLNALLNISMSRNWLLPTMAVMRLHAYFVQALVPPSSVNQGTPGSGNDKQRLAQLPNIKVTEIETLAGAHGQGQVVKRDEGKGNKPELDIPDLIKTLEARNDGRVVDVKKAAERWGRLDVVEASGLLTSSSFLPVIDERIVTPSSIVFLVVKLRIVPPTQSSLKSTKERTPEEIKKSIRANEEKDNAFLLSRKDAEDIEVKEGEEQATAEGYAHAPYWPGNRKPSWWLVIADEKLGKVVVPPLRITSVPYTNSASNGASISAFSLLMLMLTLMLPTLPCSTTITSVSPHTTAHIIINAPAFNASFNFIANMPPLPPLPSLSLHLHLAPTPVYHQTATTVRTNSNSKPLKEVGMNMTLKVDDASALTTDEKASGEQEDEISDPEEDSLAGQMAAMRGGPVKKAPAGRTQEESDEESSTDDDDDSSDDSSDSDSD</sequence>
<dbReference type="Gene3D" id="1.10.287.110">
    <property type="entry name" value="DnaJ domain"/>
    <property type="match status" value="1"/>
</dbReference>
<dbReference type="SUPFAM" id="SSF81296">
    <property type="entry name" value="E set domains"/>
    <property type="match status" value="1"/>
</dbReference>
<keyword evidence="5" id="KW-1185">Reference proteome</keyword>
<feature type="transmembrane region" description="Helical" evidence="2">
    <location>
        <begin position="71"/>
        <end position="89"/>
    </location>
</feature>
<dbReference type="PRINTS" id="PR00625">
    <property type="entry name" value="JDOMAIN"/>
</dbReference>
<evidence type="ECO:0000313" key="4">
    <source>
        <dbReference type="EMBL" id="KAF5366562.1"/>
    </source>
</evidence>
<dbReference type="SMART" id="SM00271">
    <property type="entry name" value="DnaJ"/>
    <property type="match status" value="1"/>
</dbReference>
<organism evidence="4 5">
    <name type="scientific">Tetrapyrgos nigripes</name>
    <dbReference type="NCBI Taxonomy" id="182062"/>
    <lineage>
        <taxon>Eukaryota</taxon>
        <taxon>Fungi</taxon>
        <taxon>Dikarya</taxon>
        <taxon>Basidiomycota</taxon>
        <taxon>Agaricomycotina</taxon>
        <taxon>Agaricomycetes</taxon>
        <taxon>Agaricomycetidae</taxon>
        <taxon>Agaricales</taxon>
        <taxon>Marasmiineae</taxon>
        <taxon>Marasmiaceae</taxon>
        <taxon>Tetrapyrgos</taxon>
    </lineage>
</organism>
<dbReference type="GO" id="GO:0031207">
    <property type="term" value="C:Sec62/Sec63 complex"/>
    <property type="evidence" value="ECO:0007669"/>
    <property type="project" value="TreeGrafter"/>
</dbReference>
<feature type="domain" description="J" evidence="3">
    <location>
        <begin position="99"/>
        <end position="169"/>
    </location>
</feature>
<dbReference type="Gene3D" id="2.60.40.150">
    <property type="entry name" value="C2 domain"/>
    <property type="match status" value="1"/>
</dbReference>
<dbReference type="InterPro" id="IPR035892">
    <property type="entry name" value="C2_domain_sf"/>
</dbReference>
<dbReference type="GO" id="GO:0003723">
    <property type="term" value="F:RNA binding"/>
    <property type="evidence" value="ECO:0007669"/>
    <property type="project" value="TreeGrafter"/>
</dbReference>
<feature type="transmembrane region" description="Helical" evidence="2">
    <location>
        <begin position="194"/>
        <end position="216"/>
    </location>
</feature>
<evidence type="ECO:0000256" key="2">
    <source>
        <dbReference type="SAM" id="Phobius"/>
    </source>
</evidence>
<dbReference type="CDD" id="cd06257">
    <property type="entry name" value="DnaJ"/>
    <property type="match status" value="1"/>
</dbReference>
<feature type="transmembrane region" description="Helical" evidence="2">
    <location>
        <begin position="12"/>
        <end position="30"/>
    </location>
</feature>
<name>A0A8H5LR68_9AGAR</name>
<feature type="region of interest" description="Disordered" evidence="1">
    <location>
        <begin position="334"/>
        <end position="373"/>
    </location>
</feature>
<dbReference type="Gene3D" id="1.10.3380.10">
    <property type="entry name" value="Sec63 N-terminal domain-like domain"/>
    <property type="match status" value="1"/>
</dbReference>
<keyword evidence="2" id="KW-0812">Transmembrane</keyword>
<dbReference type="PANTHER" id="PTHR24075">
    <property type="entry name" value="SEC63 DOMAIN-CONTAINING"/>
    <property type="match status" value="1"/>
</dbReference>
<gene>
    <name evidence="4" type="ORF">D9758_008999</name>
</gene>
<dbReference type="EMBL" id="JAACJM010000022">
    <property type="protein sequence ID" value="KAF5366562.1"/>
    <property type="molecule type" value="Genomic_DNA"/>
</dbReference>
<dbReference type="GO" id="GO:0006614">
    <property type="term" value="P:SRP-dependent cotranslational protein targeting to membrane"/>
    <property type="evidence" value="ECO:0007669"/>
    <property type="project" value="TreeGrafter"/>
</dbReference>
<dbReference type="InterPro" id="IPR014756">
    <property type="entry name" value="Ig_E-set"/>
</dbReference>
<dbReference type="PROSITE" id="PS50076">
    <property type="entry name" value="DNAJ_2"/>
    <property type="match status" value="1"/>
</dbReference>
<keyword evidence="2" id="KW-1133">Transmembrane helix</keyword>
<comment type="caution">
    <text evidence="4">The sequence shown here is derived from an EMBL/GenBank/DDBJ whole genome shotgun (WGS) entry which is preliminary data.</text>
</comment>
<dbReference type="Proteomes" id="UP000559256">
    <property type="component" value="Unassembled WGS sequence"/>
</dbReference>
<dbReference type="InterPro" id="IPR001623">
    <property type="entry name" value="DnaJ_domain"/>
</dbReference>
<evidence type="ECO:0000256" key="1">
    <source>
        <dbReference type="SAM" id="MobiDB-lite"/>
    </source>
</evidence>
<dbReference type="AlphaFoldDB" id="A0A8H5LR68"/>
<reference evidence="4 5" key="1">
    <citation type="journal article" date="2020" name="ISME J.">
        <title>Uncovering the hidden diversity of litter-decomposition mechanisms in mushroom-forming fungi.</title>
        <authorList>
            <person name="Floudas D."/>
            <person name="Bentzer J."/>
            <person name="Ahren D."/>
            <person name="Johansson T."/>
            <person name="Persson P."/>
            <person name="Tunlid A."/>
        </authorList>
    </citation>
    <scope>NUCLEOTIDE SEQUENCE [LARGE SCALE GENOMIC DNA]</scope>
    <source>
        <strain evidence="4 5">CBS 291.85</strain>
    </source>
</reference>
<dbReference type="FunFam" id="1.10.287.110:FF:000039">
    <property type="entry name" value="Protein translocation complex component (Npl1)"/>
    <property type="match status" value="1"/>
</dbReference>